<proteinExistence type="predicted"/>
<organism evidence="1 2">
    <name type="scientific">Pleurodeles waltl</name>
    <name type="common">Iberian ribbed newt</name>
    <dbReference type="NCBI Taxonomy" id="8319"/>
    <lineage>
        <taxon>Eukaryota</taxon>
        <taxon>Metazoa</taxon>
        <taxon>Chordata</taxon>
        <taxon>Craniata</taxon>
        <taxon>Vertebrata</taxon>
        <taxon>Euteleostomi</taxon>
        <taxon>Amphibia</taxon>
        <taxon>Batrachia</taxon>
        <taxon>Caudata</taxon>
        <taxon>Salamandroidea</taxon>
        <taxon>Salamandridae</taxon>
        <taxon>Pleurodelinae</taxon>
        <taxon>Pleurodeles</taxon>
    </lineage>
</organism>
<gene>
    <name evidence="1" type="ORF">NDU88_003649</name>
</gene>
<evidence type="ECO:0000313" key="1">
    <source>
        <dbReference type="EMBL" id="KAJ1186869.1"/>
    </source>
</evidence>
<dbReference type="Proteomes" id="UP001066276">
    <property type="component" value="Chromosome 3_1"/>
</dbReference>
<sequence>MAAQTTLPYATSLPADSHLMEAADRIQQEIAAVGCRLEAMDSKISDLTVASTSIRADITGFWETVADLDQRLTTVEDWVASLS</sequence>
<dbReference type="EMBL" id="JANPWB010000005">
    <property type="protein sequence ID" value="KAJ1186869.1"/>
    <property type="molecule type" value="Genomic_DNA"/>
</dbReference>
<protein>
    <submittedName>
        <fullName evidence="1">Uncharacterized protein</fullName>
    </submittedName>
</protein>
<evidence type="ECO:0000313" key="2">
    <source>
        <dbReference type="Proteomes" id="UP001066276"/>
    </source>
</evidence>
<accession>A0AAV7UEN0</accession>
<dbReference type="Gene3D" id="1.20.5.340">
    <property type="match status" value="1"/>
</dbReference>
<comment type="caution">
    <text evidence="1">The sequence shown here is derived from an EMBL/GenBank/DDBJ whole genome shotgun (WGS) entry which is preliminary data.</text>
</comment>
<reference evidence="1" key="1">
    <citation type="journal article" date="2022" name="bioRxiv">
        <title>Sequencing and chromosome-scale assembly of the giantPleurodeles waltlgenome.</title>
        <authorList>
            <person name="Brown T."/>
            <person name="Elewa A."/>
            <person name="Iarovenko S."/>
            <person name="Subramanian E."/>
            <person name="Araus A.J."/>
            <person name="Petzold A."/>
            <person name="Susuki M."/>
            <person name="Suzuki K.-i.T."/>
            <person name="Hayashi T."/>
            <person name="Toyoda A."/>
            <person name="Oliveira C."/>
            <person name="Osipova E."/>
            <person name="Leigh N.D."/>
            <person name="Simon A."/>
            <person name="Yun M.H."/>
        </authorList>
    </citation>
    <scope>NUCLEOTIDE SEQUENCE</scope>
    <source>
        <strain evidence="1">20211129_DDA</strain>
        <tissue evidence="1">Liver</tissue>
    </source>
</reference>
<dbReference type="AlphaFoldDB" id="A0AAV7UEN0"/>
<keyword evidence="2" id="KW-1185">Reference proteome</keyword>
<name>A0AAV7UEN0_PLEWA</name>